<name>A0A1J1HTA8_9DIPT</name>
<keyword evidence="2" id="KW-1185">Reference proteome</keyword>
<organism evidence="1 2">
    <name type="scientific">Clunio marinus</name>
    <dbReference type="NCBI Taxonomy" id="568069"/>
    <lineage>
        <taxon>Eukaryota</taxon>
        <taxon>Metazoa</taxon>
        <taxon>Ecdysozoa</taxon>
        <taxon>Arthropoda</taxon>
        <taxon>Hexapoda</taxon>
        <taxon>Insecta</taxon>
        <taxon>Pterygota</taxon>
        <taxon>Neoptera</taxon>
        <taxon>Endopterygota</taxon>
        <taxon>Diptera</taxon>
        <taxon>Nematocera</taxon>
        <taxon>Chironomoidea</taxon>
        <taxon>Chironomidae</taxon>
        <taxon>Clunio</taxon>
    </lineage>
</organism>
<reference evidence="1 2" key="1">
    <citation type="submission" date="2015-04" db="EMBL/GenBank/DDBJ databases">
        <authorList>
            <person name="Syromyatnikov M.Y."/>
            <person name="Popov V.N."/>
        </authorList>
    </citation>
    <scope>NUCLEOTIDE SEQUENCE [LARGE SCALE GENOMIC DNA]</scope>
</reference>
<protein>
    <submittedName>
        <fullName evidence="1">CLUMA_CG004973, isoform A</fullName>
    </submittedName>
</protein>
<evidence type="ECO:0000313" key="2">
    <source>
        <dbReference type="Proteomes" id="UP000183832"/>
    </source>
</evidence>
<gene>
    <name evidence="1" type="ORF">CLUMA_CG004973</name>
</gene>
<dbReference type="EMBL" id="CVRI01000020">
    <property type="protein sequence ID" value="CRK91295.1"/>
    <property type="molecule type" value="Genomic_DNA"/>
</dbReference>
<proteinExistence type="predicted"/>
<dbReference type="Proteomes" id="UP000183832">
    <property type="component" value="Unassembled WGS sequence"/>
</dbReference>
<sequence length="67" mass="7720">MCKSILDPDFRLLIDTKNKNETDVCECELKCFRDDTIYGSMTLKNQQITVLSELIGLLAFKFMLKIA</sequence>
<evidence type="ECO:0000313" key="1">
    <source>
        <dbReference type="EMBL" id="CRK91295.1"/>
    </source>
</evidence>
<dbReference type="AlphaFoldDB" id="A0A1J1HTA8"/>
<accession>A0A1J1HTA8</accession>